<organism evidence="1">
    <name type="scientific">Graphocephala atropunctata</name>
    <dbReference type="NCBI Taxonomy" id="36148"/>
    <lineage>
        <taxon>Eukaryota</taxon>
        <taxon>Metazoa</taxon>
        <taxon>Ecdysozoa</taxon>
        <taxon>Arthropoda</taxon>
        <taxon>Hexapoda</taxon>
        <taxon>Insecta</taxon>
        <taxon>Pterygota</taxon>
        <taxon>Neoptera</taxon>
        <taxon>Paraneoptera</taxon>
        <taxon>Hemiptera</taxon>
        <taxon>Auchenorrhyncha</taxon>
        <taxon>Membracoidea</taxon>
        <taxon>Cicadellidae</taxon>
        <taxon>Cicadellinae</taxon>
        <taxon>Cicadellini</taxon>
        <taxon>Graphocephala</taxon>
    </lineage>
</organism>
<dbReference type="EMBL" id="GEBQ01014328">
    <property type="protein sequence ID" value="JAT25649.1"/>
    <property type="molecule type" value="Transcribed_RNA"/>
</dbReference>
<reference evidence="1" key="1">
    <citation type="submission" date="2015-11" db="EMBL/GenBank/DDBJ databases">
        <title>De novo transcriptome assembly of four potential Pierce s Disease insect vectors from Arizona vineyards.</title>
        <authorList>
            <person name="Tassone E.E."/>
        </authorList>
    </citation>
    <scope>NUCLEOTIDE SEQUENCE</scope>
</reference>
<protein>
    <submittedName>
        <fullName evidence="1">Uncharacterized protein</fullName>
    </submittedName>
</protein>
<accession>A0A1B6LPW5</accession>
<name>A0A1B6LPW5_9HEMI</name>
<proteinExistence type="predicted"/>
<sequence length="179" mass="19414">PTAPTAVTMVPTAPTAVTEVPNYTEVATEKEATTKFPANSTAPIPIPVKATPHPESPAKKVAFRIAENFERTVGKNKTEFSQRIKTQVEEQLGLPKKIIQDIYVTRGSIQVTMTLQNTQQLTADECVVELSQALGEGQLSLRGADNRVLDVPRQPLQVFHPPKELQSGMPAVFLASASI</sequence>
<feature type="non-terminal residue" evidence="1">
    <location>
        <position position="1"/>
    </location>
</feature>
<feature type="non-terminal residue" evidence="1">
    <location>
        <position position="179"/>
    </location>
</feature>
<dbReference type="AlphaFoldDB" id="A0A1B6LPW5"/>
<gene>
    <name evidence="1" type="ORF">g.54014</name>
</gene>
<evidence type="ECO:0000313" key="1">
    <source>
        <dbReference type="EMBL" id="JAT25649.1"/>
    </source>
</evidence>